<gene>
    <name evidence="4" type="ORF">GC101_27855</name>
</gene>
<evidence type="ECO:0000313" key="5">
    <source>
        <dbReference type="Proteomes" id="UP000596857"/>
    </source>
</evidence>
<dbReference type="RefSeq" id="WP_171719990.1">
    <property type="nucleotide sequence ID" value="NZ_WHOB01000086.1"/>
</dbReference>
<dbReference type="InterPro" id="IPR027417">
    <property type="entry name" value="P-loop_NTPase"/>
</dbReference>
<dbReference type="EMBL" id="WHOB01000086">
    <property type="protein sequence ID" value="NOU82681.1"/>
    <property type="molecule type" value="Genomic_DNA"/>
</dbReference>
<evidence type="ECO:0000313" key="4">
    <source>
        <dbReference type="EMBL" id="NOU82681.1"/>
    </source>
</evidence>
<evidence type="ECO:0000256" key="3">
    <source>
        <dbReference type="ARBA" id="ARBA00013368"/>
    </source>
</evidence>
<organism evidence="4 5">
    <name type="scientific">Paenibacillus phytohabitans</name>
    <dbReference type="NCBI Taxonomy" id="2654978"/>
    <lineage>
        <taxon>Bacteria</taxon>
        <taxon>Bacillati</taxon>
        <taxon>Bacillota</taxon>
        <taxon>Bacilli</taxon>
        <taxon>Bacillales</taxon>
        <taxon>Paenibacillaceae</taxon>
        <taxon>Paenibacillus</taxon>
    </lineage>
</organism>
<keyword evidence="5" id="KW-1185">Reference proteome</keyword>
<comment type="subunit">
    <text evidence="2">Heterodimer of SbcC and SbcD.</text>
</comment>
<dbReference type="PANTHER" id="PTHR32114">
    <property type="entry name" value="ABC TRANSPORTER ABCH.3"/>
    <property type="match status" value="1"/>
</dbReference>
<name>A0ABX1YS16_9BACL</name>
<evidence type="ECO:0000256" key="1">
    <source>
        <dbReference type="ARBA" id="ARBA00006930"/>
    </source>
</evidence>
<sequence length="998" mass="114364">MLESPRVKNVLDDLLRGKEINLRDKKIGPYSKDGIVVLKCLRDFSEREFIAPFGQDKLATLIRVFNQALTEVVISEASEDVQLDEVCSYKLGKLRASNFRGLQIFNGPVFEYNFDGRTQLISGSNGTGKSSIMNAIVWLFTGKLLWDRTEPSIAPVISLYEKKETNLEVNTIGRVWPSECALPSVEHAIKNMQSYNCWVEVELIPSSGGDAVIIRRDLTGAKKSKLSNMPILDDLSIDLSLIMPAKVNHIQFTADSDLAQIFLNVSGLDSMNYIGIYAKEMQKACTRYITQKSLEIGWIDQKNRVLGEKISSRIPNDIKDEYASIGTTGELKDRINQKQEWLTKQANERLIKLKEVLKLKEIEDFNVNDTFTQRLLTKIIAAHEAITQSSITEWSIIKDFSKSIQSYSASEIIEFSTVITETTEQLLLALIWYEKKQEIKKLELMLQAVKLIPIDSDLSNCPLCESILEDTNSVKAELIALKNLEDEASLNIVEIIKRCCNRLKSKVPHSLHVVNTSDFVQNFTKDVNAFIYRFLNNGLDELKANLEPKINALVSSVNFKEYLNEDIERTINKLGINDIHCILDDYTILANEYLDKITVLNWINTNFDSFKTDIDNTLGYGNAPHSDSLIHILTVCKDIVLSIKPLQDACLEMEEYKNNLILKEKLCNEHQIIERIKQALIELESQKELADNLLADDLDKVISRIQIIYGELYGTDEFPLKIIEPVRSGRQIDMKFLVEHRGILVEAAPLINASRIRALLWAYIFAMSEIRSESTKRTWLNFTLLDDPLTSLDEGHRTRFARRVFDTQRKNQFIITSHDPDWPRHMKQYGVNPQIQRIKSLSIVRDVIDIKGWKAEVDIDLKSWNEDKKDEQLAKRFVESVRVWIEDELKDILVYAPTSPKVDDNLDGLMKKLNDAISRVNFYKSAYYRELYTELKKLPKDIHNAHHGGALRSRIYCDEADIISQSYTKISSFLDLCWDDFRSKIYTVSKSDLNPLSI</sequence>
<protein>
    <recommendedName>
        <fullName evidence="3">Nuclease SbcCD subunit C</fullName>
    </recommendedName>
</protein>
<proteinExistence type="inferred from homology"/>
<comment type="caution">
    <text evidence="4">The sequence shown here is derived from an EMBL/GenBank/DDBJ whole genome shotgun (WGS) entry which is preliminary data.</text>
</comment>
<dbReference type="PANTHER" id="PTHR32114:SF2">
    <property type="entry name" value="ABC TRANSPORTER ABCH.3"/>
    <property type="match status" value="1"/>
</dbReference>
<reference evidence="4 5" key="1">
    <citation type="submission" date="2019-10" db="EMBL/GenBank/DDBJ databases">
        <title>Description of Paenibacillus terricola sp. nov.</title>
        <authorList>
            <person name="Carlier A."/>
            <person name="Qi S."/>
        </authorList>
    </citation>
    <scope>NUCLEOTIDE SEQUENCE [LARGE SCALE GENOMIC DNA]</scope>
    <source>
        <strain evidence="4 5">LMG 31459</strain>
    </source>
</reference>
<dbReference type="SUPFAM" id="SSF52540">
    <property type="entry name" value="P-loop containing nucleoside triphosphate hydrolases"/>
    <property type="match status" value="1"/>
</dbReference>
<accession>A0ABX1YS16</accession>
<dbReference type="Gene3D" id="3.40.50.300">
    <property type="entry name" value="P-loop containing nucleotide triphosphate hydrolases"/>
    <property type="match status" value="2"/>
</dbReference>
<dbReference type="Proteomes" id="UP000596857">
    <property type="component" value="Unassembled WGS sequence"/>
</dbReference>
<evidence type="ECO:0000256" key="2">
    <source>
        <dbReference type="ARBA" id="ARBA00011322"/>
    </source>
</evidence>
<comment type="similarity">
    <text evidence="1">Belongs to the SMC family. SbcC subfamily.</text>
</comment>